<dbReference type="Proteomes" id="UP000887568">
    <property type="component" value="Unplaced"/>
</dbReference>
<dbReference type="InterPro" id="IPR058913">
    <property type="entry name" value="Integrase_dom_put"/>
</dbReference>
<proteinExistence type="predicted"/>
<dbReference type="AlphaFoldDB" id="A0A914AI06"/>
<dbReference type="RefSeq" id="XP_038063019.1">
    <property type="nucleotide sequence ID" value="XM_038207091.1"/>
</dbReference>
<dbReference type="OrthoDB" id="5952813at2759"/>
<evidence type="ECO:0000256" key="1">
    <source>
        <dbReference type="SAM" id="MobiDB-lite"/>
    </source>
</evidence>
<dbReference type="GeneID" id="119733706"/>
<keyword evidence="4" id="KW-1185">Reference proteome</keyword>
<evidence type="ECO:0000259" key="2">
    <source>
        <dbReference type="Pfam" id="PF24764"/>
    </source>
</evidence>
<sequence>MPVKNNLLIYDNVYRPAVLEYGMWDQVRVDHGTEFFLTLYMQEKNNDLRVNCSRQPYIQTKSTRNHKIERMWPEVNQRVNYPIKGAPVELTDAEKLDIDDSLVKFCVSTLCLQLCEVGVDREVTSWNAHRIPAHFLTYRDRQLPRGRRRIELIRRIGICLRETSEGRLEPRKPPFLRNSISLKGIPSLKETPFLEEPISKVSGMTTASRETKGRAHQEDRHLPSGDLGGSSGA</sequence>
<protein>
    <recommendedName>
        <fullName evidence="2">Integrase core domain-containing protein</fullName>
    </recommendedName>
</protein>
<evidence type="ECO:0000313" key="4">
    <source>
        <dbReference type="Proteomes" id="UP000887568"/>
    </source>
</evidence>
<feature type="region of interest" description="Disordered" evidence="1">
    <location>
        <begin position="194"/>
        <end position="233"/>
    </location>
</feature>
<organism evidence="3 4">
    <name type="scientific">Patiria miniata</name>
    <name type="common">Bat star</name>
    <name type="synonym">Asterina miniata</name>
    <dbReference type="NCBI Taxonomy" id="46514"/>
    <lineage>
        <taxon>Eukaryota</taxon>
        <taxon>Metazoa</taxon>
        <taxon>Echinodermata</taxon>
        <taxon>Eleutherozoa</taxon>
        <taxon>Asterozoa</taxon>
        <taxon>Asteroidea</taxon>
        <taxon>Valvatacea</taxon>
        <taxon>Valvatida</taxon>
        <taxon>Asterinidae</taxon>
        <taxon>Patiria</taxon>
    </lineage>
</organism>
<dbReference type="EnsemblMetazoa" id="XM_038207091.1">
    <property type="protein sequence ID" value="XP_038063019.1"/>
    <property type="gene ID" value="LOC119733706"/>
</dbReference>
<dbReference type="Pfam" id="PF24764">
    <property type="entry name" value="rva_4"/>
    <property type="match status" value="1"/>
</dbReference>
<feature type="domain" description="Integrase core" evidence="2">
    <location>
        <begin position="14"/>
        <end position="131"/>
    </location>
</feature>
<feature type="compositionally biased region" description="Basic and acidic residues" evidence="1">
    <location>
        <begin position="209"/>
        <end position="223"/>
    </location>
</feature>
<evidence type="ECO:0000313" key="3">
    <source>
        <dbReference type="EnsemblMetazoa" id="XP_038063019.1"/>
    </source>
</evidence>
<reference evidence="3" key="1">
    <citation type="submission" date="2022-11" db="UniProtKB">
        <authorList>
            <consortium name="EnsemblMetazoa"/>
        </authorList>
    </citation>
    <scope>IDENTIFICATION</scope>
</reference>
<accession>A0A914AI06</accession>
<name>A0A914AI06_PATMI</name>